<dbReference type="InterPro" id="IPR003180">
    <property type="entry name" value="MPG"/>
</dbReference>
<protein>
    <recommendedName>
        <fullName evidence="5">Putative 3-methyladenine DNA glycosylase</fullName>
        <ecNumber evidence="5">3.2.2.-</ecNumber>
    </recommendedName>
</protein>
<dbReference type="EMBL" id="JAAEEH010000002">
    <property type="protein sequence ID" value="NDL66335.1"/>
    <property type="molecule type" value="Genomic_DNA"/>
</dbReference>
<evidence type="ECO:0000256" key="4">
    <source>
        <dbReference type="ARBA" id="ARBA00023204"/>
    </source>
</evidence>
<sequence>MSGLDLAFYGRDTLEVAPDLLGKVLVRVVAGRRLTGRIVEVEAYKGPVDKGAHSYNYRRTPRTRTMFGPPGHAYVYLVYGMHHCLNAVTEPEGEPCAILIRAVEPLEGRETMARFRYGKDWDDLTASQRRNMTNGPGKVCQAFSITREWNGVPLDREEFHIAPGGLEPGERVLRSRRIGIDYAEEAVDFLWRFTLEEEEEA</sequence>
<dbReference type="Pfam" id="PF02245">
    <property type="entry name" value="Pur_DNA_glyco"/>
    <property type="match status" value="1"/>
</dbReference>
<accession>A0A7X5HTE3</accession>
<dbReference type="SUPFAM" id="SSF50486">
    <property type="entry name" value="FMT C-terminal domain-like"/>
    <property type="match status" value="1"/>
</dbReference>
<keyword evidence="4 5" id="KW-0234">DNA repair</keyword>
<dbReference type="NCBIfam" id="TIGR00567">
    <property type="entry name" value="3mg"/>
    <property type="match status" value="1"/>
</dbReference>
<dbReference type="FunFam" id="3.10.300.10:FF:000001">
    <property type="entry name" value="Putative 3-methyladenine DNA glycosylase"/>
    <property type="match status" value="1"/>
</dbReference>
<comment type="caution">
    <text evidence="6">The sequence shown here is derived from an EMBL/GenBank/DDBJ whole genome shotgun (WGS) entry which is preliminary data.</text>
</comment>
<dbReference type="InterPro" id="IPR036995">
    <property type="entry name" value="MPG_sf"/>
</dbReference>
<dbReference type="GO" id="GO:0003905">
    <property type="term" value="F:alkylbase DNA N-glycosylase activity"/>
    <property type="evidence" value="ECO:0007669"/>
    <property type="project" value="InterPro"/>
</dbReference>
<dbReference type="CDD" id="cd00540">
    <property type="entry name" value="AAG"/>
    <property type="match status" value="1"/>
</dbReference>
<name>A0A7X5HTE3_9FIRM</name>
<evidence type="ECO:0000256" key="1">
    <source>
        <dbReference type="ARBA" id="ARBA00009232"/>
    </source>
</evidence>
<dbReference type="NCBIfam" id="NF002003">
    <property type="entry name" value="PRK00802.1-3"/>
    <property type="match status" value="1"/>
</dbReference>
<evidence type="ECO:0000256" key="2">
    <source>
        <dbReference type="ARBA" id="ARBA00022763"/>
    </source>
</evidence>
<organism evidence="6 7">
    <name type="scientific">Anaerotalea alkaliphila</name>
    <dbReference type="NCBI Taxonomy" id="2662126"/>
    <lineage>
        <taxon>Bacteria</taxon>
        <taxon>Bacillati</taxon>
        <taxon>Bacillota</taxon>
        <taxon>Clostridia</taxon>
        <taxon>Eubacteriales</taxon>
        <taxon>Anaerotalea</taxon>
    </lineage>
</organism>
<evidence type="ECO:0000313" key="6">
    <source>
        <dbReference type="EMBL" id="NDL66335.1"/>
    </source>
</evidence>
<proteinExistence type="inferred from homology"/>
<dbReference type="PANTHER" id="PTHR10429">
    <property type="entry name" value="DNA-3-METHYLADENINE GLYCOSYLASE"/>
    <property type="match status" value="1"/>
</dbReference>
<dbReference type="RefSeq" id="WP_162369066.1">
    <property type="nucleotide sequence ID" value="NZ_JAAEEH010000002.1"/>
</dbReference>
<evidence type="ECO:0000313" key="7">
    <source>
        <dbReference type="Proteomes" id="UP000461585"/>
    </source>
</evidence>
<keyword evidence="2 5" id="KW-0227">DNA damage</keyword>
<reference evidence="6 7" key="1">
    <citation type="submission" date="2020-01" db="EMBL/GenBank/DDBJ databases">
        <title>Anaeroalcalibacter tamaniensis gen. nov., sp. nov., moderately halophilic strictly anaerobic fermenter bacterium from mud volcano of Taman peninsula.</title>
        <authorList>
            <person name="Frolova A."/>
            <person name="Merkel A.Y."/>
            <person name="Slobodkin A.I."/>
        </authorList>
    </citation>
    <scope>NUCLEOTIDE SEQUENCE [LARGE SCALE GENOMIC DNA]</scope>
    <source>
        <strain evidence="6 7">F-3ap</strain>
    </source>
</reference>
<comment type="similarity">
    <text evidence="1 5">Belongs to the DNA glycosylase MPG family.</text>
</comment>
<keyword evidence="6" id="KW-0326">Glycosidase</keyword>
<keyword evidence="7" id="KW-1185">Reference proteome</keyword>
<dbReference type="AlphaFoldDB" id="A0A7X5HTE3"/>
<evidence type="ECO:0000256" key="5">
    <source>
        <dbReference type="HAMAP-Rule" id="MF_00527"/>
    </source>
</evidence>
<dbReference type="Proteomes" id="UP000461585">
    <property type="component" value="Unassembled WGS sequence"/>
</dbReference>
<dbReference type="EC" id="3.2.2.-" evidence="5"/>
<gene>
    <name evidence="6" type="ORF">GXN74_01055</name>
</gene>
<evidence type="ECO:0000256" key="3">
    <source>
        <dbReference type="ARBA" id="ARBA00022801"/>
    </source>
</evidence>
<keyword evidence="3 5" id="KW-0378">Hydrolase</keyword>
<dbReference type="GO" id="GO:0003677">
    <property type="term" value="F:DNA binding"/>
    <property type="evidence" value="ECO:0007669"/>
    <property type="project" value="InterPro"/>
</dbReference>
<dbReference type="HAMAP" id="MF_00527">
    <property type="entry name" value="3MGH"/>
    <property type="match status" value="1"/>
</dbReference>
<dbReference type="InterPro" id="IPR011034">
    <property type="entry name" value="Formyl_transferase-like_C_sf"/>
</dbReference>
<dbReference type="GO" id="GO:0006284">
    <property type="term" value="P:base-excision repair"/>
    <property type="evidence" value="ECO:0007669"/>
    <property type="project" value="InterPro"/>
</dbReference>
<dbReference type="PANTHER" id="PTHR10429:SF0">
    <property type="entry name" value="DNA-3-METHYLADENINE GLYCOSYLASE"/>
    <property type="match status" value="1"/>
</dbReference>
<dbReference type="Gene3D" id="3.10.300.10">
    <property type="entry name" value="Methylpurine-DNA glycosylase (MPG)"/>
    <property type="match status" value="1"/>
</dbReference>